<dbReference type="NCBIfam" id="TIGR01978">
    <property type="entry name" value="sufC"/>
    <property type="match status" value="1"/>
</dbReference>
<protein>
    <submittedName>
        <fullName evidence="5">FeS assembly ATPase SufC iron-regulated ABC transporter ATPase subunit</fullName>
    </submittedName>
</protein>
<dbReference type="PANTHER" id="PTHR43204">
    <property type="entry name" value="ABC TRANSPORTER I FAMILY MEMBER 6, CHLOROPLASTIC"/>
    <property type="match status" value="1"/>
</dbReference>
<dbReference type="InterPro" id="IPR010230">
    <property type="entry name" value="FeS-cluster_ATPase_SufC"/>
</dbReference>
<gene>
    <name evidence="5" type="primary">etrM</name>
    <name evidence="5" type="ORF">ETU_000040</name>
</gene>
<keyword evidence="2" id="KW-0547">Nucleotide-binding</keyword>
<evidence type="ECO:0000259" key="4">
    <source>
        <dbReference type="PROSITE" id="PS50893"/>
    </source>
</evidence>
<dbReference type="Pfam" id="PF00005">
    <property type="entry name" value="ABC_tran"/>
    <property type="match status" value="1"/>
</dbReference>
<dbReference type="InterPro" id="IPR017871">
    <property type="entry name" value="ABC_transporter-like_CS"/>
</dbReference>
<reference evidence="5" key="1">
    <citation type="journal article" date="2011" name="ACS Chem. Biol.">
        <title>Meta-omic Characterization of the Marine Invertebrate Microbial Consortium That Produces the Chemotherapeutic Natural Product ET-743.</title>
        <authorList>
            <person name="Rath C.M."/>
            <person name="Janto B."/>
            <person name="Earl J."/>
            <person name="Ahmed A."/>
            <person name="Hu F.Z."/>
            <person name="Hiller L."/>
            <person name="Dahlgren M."/>
            <person name="Kreft R."/>
            <person name="Yu F."/>
            <person name="Wolff J.J."/>
            <person name="Kweon H.K."/>
            <person name="Christiansen M.A."/>
            <person name="Hakansson K."/>
            <person name="Williams R.M."/>
            <person name="Ehrlich G.D."/>
            <person name="Sherman D.H."/>
        </authorList>
    </citation>
    <scope>NUCLEOTIDE SEQUENCE</scope>
</reference>
<dbReference type="EMBL" id="HQ542106">
    <property type="protein sequence ID" value="ADQ20058.1"/>
    <property type="molecule type" value="Genomic_DNA"/>
</dbReference>
<comment type="similarity">
    <text evidence="1">Belongs to the ABC transporter superfamily. Ycf16 family.</text>
</comment>
<accession>G8D478</accession>
<evidence type="ECO:0000313" key="5">
    <source>
        <dbReference type="EMBL" id="ADQ20058.1"/>
    </source>
</evidence>
<dbReference type="PROSITE" id="PS00211">
    <property type="entry name" value="ABC_TRANSPORTER_1"/>
    <property type="match status" value="1"/>
</dbReference>
<dbReference type="GO" id="GO:0016887">
    <property type="term" value="F:ATP hydrolysis activity"/>
    <property type="evidence" value="ECO:0007669"/>
    <property type="project" value="InterPro"/>
</dbReference>
<dbReference type="InterPro" id="IPR003593">
    <property type="entry name" value="AAA+_ATPase"/>
</dbReference>
<dbReference type="AlphaFoldDB" id="G8D478"/>
<evidence type="ECO:0000256" key="1">
    <source>
        <dbReference type="ARBA" id="ARBA00006216"/>
    </source>
</evidence>
<dbReference type="Gene3D" id="3.40.50.300">
    <property type="entry name" value="P-loop containing nucleotide triphosphate hydrolases"/>
    <property type="match status" value="1"/>
</dbReference>
<evidence type="ECO:0000256" key="2">
    <source>
        <dbReference type="ARBA" id="ARBA00022741"/>
    </source>
</evidence>
<name>G8D478_9GAMM</name>
<feature type="domain" description="ABC transporter" evidence="4">
    <location>
        <begin position="2"/>
        <end position="246"/>
    </location>
</feature>
<dbReference type="PANTHER" id="PTHR43204:SF1">
    <property type="entry name" value="ABC TRANSPORTER I FAMILY MEMBER 6, CHLOROPLASTIC"/>
    <property type="match status" value="1"/>
</dbReference>
<proteinExistence type="inferred from homology"/>
<organism evidence="5">
    <name type="scientific">Candidatus Endecteinascidia fromenterensis</name>
    <dbReference type="NCBI Taxonomy" id="266021"/>
    <lineage>
        <taxon>Bacteria</taxon>
        <taxon>Pseudomonadati</taxon>
        <taxon>Pseudomonadota</taxon>
        <taxon>Gammaproteobacteria</taxon>
        <taxon>Thiotrichales</taxon>
        <taxon>Candidatus Endecteinascidia</taxon>
    </lineage>
</organism>
<evidence type="ECO:0000256" key="3">
    <source>
        <dbReference type="ARBA" id="ARBA00022840"/>
    </source>
</evidence>
<dbReference type="SMART" id="SM00382">
    <property type="entry name" value="AAA"/>
    <property type="match status" value="1"/>
</dbReference>
<dbReference type="SUPFAM" id="SSF52540">
    <property type="entry name" value="P-loop containing nucleoside triphosphate hydrolases"/>
    <property type="match status" value="1"/>
</dbReference>
<dbReference type="InterPro" id="IPR003439">
    <property type="entry name" value="ABC_transporter-like_ATP-bd"/>
</dbReference>
<dbReference type="PROSITE" id="PS50893">
    <property type="entry name" value="ABC_TRANSPORTER_2"/>
    <property type="match status" value="1"/>
</dbReference>
<dbReference type="CDD" id="cd03217">
    <property type="entry name" value="ABC_FeS_Assembly"/>
    <property type="match status" value="1"/>
</dbReference>
<dbReference type="GO" id="GO:0005524">
    <property type="term" value="F:ATP binding"/>
    <property type="evidence" value="ECO:0007669"/>
    <property type="project" value="UniProtKB-KW"/>
</dbReference>
<dbReference type="InterPro" id="IPR027417">
    <property type="entry name" value="P-loop_NTPase"/>
</dbReference>
<sequence length="253" mass="28569">MLIIKNLCVSIKGHSILKELNLSIKPGEVHAIMGPNGSGKSTLGYVLAGKKDYKITSGTITYNEKNLLELPPEKRSELGLFLGFQYPIEIPGVNNGYFLRMALNSQRKKRGLDEIDAPDFIKKISKIINLLNIDKKFLSREINYGFSGGEKKKNEILQMLLFKPNLSILDEVDSGLDIDSLKILSKGINSLLHKNRSFLLITHYQRILNYIQPNFVHIFFDGHIILSGNKDLALIVEKKGYSNIINNRKKSNN</sequence>
<keyword evidence="3" id="KW-0067">ATP-binding</keyword>